<keyword evidence="6 12" id="KW-0863">Zinc-finger</keyword>
<dbReference type="OrthoDB" id="654211at2759"/>
<evidence type="ECO:0000313" key="15">
    <source>
        <dbReference type="EMBL" id="KAG0660723.1"/>
    </source>
</evidence>
<evidence type="ECO:0000256" key="13">
    <source>
        <dbReference type="SAM" id="MobiDB-lite"/>
    </source>
</evidence>
<dbReference type="GO" id="GO:0000981">
    <property type="term" value="F:DNA-binding transcription factor activity, RNA polymerase II-specific"/>
    <property type="evidence" value="ECO:0007669"/>
    <property type="project" value="TreeGrafter"/>
</dbReference>
<feature type="compositionally biased region" description="Polar residues" evidence="13">
    <location>
        <begin position="590"/>
        <end position="602"/>
    </location>
</feature>
<keyword evidence="16" id="KW-1185">Reference proteome</keyword>
<accession>A0A9P7B5H6</accession>
<evidence type="ECO:0000256" key="6">
    <source>
        <dbReference type="ARBA" id="ARBA00022771"/>
    </source>
</evidence>
<sequence length="676" mass="76443">MTEIPDYLQFNDMDNAPNNNNNNNNDMKSPSEKSSSASTGYPLEMTVPQNRNTNYKNIPTNLTTNEITDEAASIFTPYGATGKTLGKTLHQDTSQHDDMIAEEMFDSTHINYERTTTPTTIHDFLLGKEKPNSNNISHSNSNSDLGGPTRILNKHLQQVSQNISPTNEKNRSMSPLSTIPPNTTFNNLDFPINTMLDNTYQGRRNNKQTNNDLNTIQLDTVLDNYMTTELSTTNSGTSRNNLNLDLGDIDNIRRHSEVSNNNLIPEMTNNRASISHQMDFWNMQNVKDAPVQQRFDTLVEPVEDINYDNDEQKMDKELAQILGDYNLNFIDPFTSDVQPTETNNTIQPVVTQPNMVPMTQVRSYDNATATITNFQMDRKHSLIEDPSTKKKFVVPGVHSPQSPRQTRQYSVGKKQQHRYSVPNLHAPLNNTYIPQSNQSNNNNMINVVPWKNPGSPTNNNSFELENHQPRRILSADGNIPLNIGNSPPFPDQIDNSFFNNEYLNNNLSTGNINANIPLQFPTGTSNMYGNSSMSPNNNAQFYNYQQQQPNYMDQTGRSKSTTIANFGRTYKSDLTMASTLQKNLAHHTSRNSIGSRQKSRTPSIPKIGGTTTSTIDESDKPFTCTTCGKSFRRSEHLRRHIRSVHSQERPFACTLCDKKFSRSDNLSQHLKTHKKK</sequence>
<dbReference type="PANTHER" id="PTHR24388">
    <property type="entry name" value="ZINC FINGER PROTEIN"/>
    <property type="match status" value="1"/>
</dbReference>
<dbReference type="SUPFAM" id="SSF57667">
    <property type="entry name" value="beta-beta-alpha zinc fingers"/>
    <property type="match status" value="1"/>
</dbReference>
<keyword evidence="4" id="KW-0479">Metal-binding</keyword>
<evidence type="ECO:0000256" key="5">
    <source>
        <dbReference type="ARBA" id="ARBA00022737"/>
    </source>
</evidence>
<dbReference type="GO" id="GO:0008270">
    <property type="term" value="F:zinc ion binding"/>
    <property type="evidence" value="ECO:0007669"/>
    <property type="project" value="UniProtKB-KW"/>
</dbReference>
<dbReference type="FunFam" id="3.30.160.60:FF:000065">
    <property type="entry name" value="B-cell CLL/lymphoma 6, member B"/>
    <property type="match status" value="1"/>
</dbReference>
<dbReference type="PANTHER" id="PTHR24388:SF104">
    <property type="entry name" value="AT-RICH BINDING PROTEIN-RELATED"/>
    <property type="match status" value="1"/>
</dbReference>
<name>A0A9P7B5H6_MAUEX</name>
<evidence type="ECO:0000256" key="2">
    <source>
        <dbReference type="ARBA" id="ARBA00004123"/>
    </source>
</evidence>
<evidence type="ECO:0000256" key="7">
    <source>
        <dbReference type="ARBA" id="ARBA00022833"/>
    </source>
</evidence>
<dbReference type="InterPro" id="IPR013087">
    <property type="entry name" value="Znf_C2H2_type"/>
</dbReference>
<dbReference type="GO" id="GO:0000978">
    <property type="term" value="F:RNA polymerase II cis-regulatory region sequence-specific DNA binding"/>
    <property type="evidence" value="ECO:0007669"/>
    <property type="project" value="TreeGrafter"/>
</dbReference>
<dbReference type="PROSITE" id="PS00028">
    <property type="entry name" value="ZINC_FINGER_C2H2_1"/>
    <property type="match status" value="2"/>
</dbReference>
<evidence type="ECO:0000256" key="4">
    <source>
        <dbReference type="ARBA" id="ARBA00022723"/>
    </source>
</evidence>
<dbReference type="PROSITE" id="PS50157">
    <property type="entry name" value="ZINC_FINGER_C2H2_2"/>
    <property type="match status" value="2"/>
</dbReference>
<evidence type="ECO:0000259" key="14">
    <source>
        <dbReference type="PROSITE" id="PS50157"/>
    </source>
</evidence>
<feature type="compositionally biased region" description="Polar residues" evidence="13">
    <location>
        <begin position="47"/>
        <end position="56"/>
    </location>
</feature>
<keyword evidence="5" id="KW-0677">Repeat</keyword>
<evidence type="ECO:0000256" key="11">
    <source>
        <dbReference type="ARBA" id="ARBA00023242"/>
    </source>
</evidence>
<dbReference type="Gene3D" id="3.30.160.60">
    <property type="entry name" value="Classic Zinc Finger"/>
    <property type="match status" value="2"/>
</dbReference>
<proteinExistence type="inferred from homology"/>
<gene>
    <name evidence="15" type="ORF">C6P45_001532</name>
</gene>
<evidence type="ECO:0000256" key="10">
    <source>
        <dbReference type="ARBA" id="ARBA00023163"/>
    </source>
</evidence>
<organism evidence="15 16">
    <name type="scientific">Maudiozyma exigua</name>
    <name type="common">Yeast</name>
    <name type="synonym">Kazachstania exigua</name>
    <dbReference type="NCBI Taxonomy" id="34358"/>
    <lineage>
        <taxon>Eukaryota</taxon>
        <taxon>Fungi</taxon>
        <taxon>Dikarya</taxon>
        <taxon>Ascomycota</taxon>
        <taxon>Saccharomycotina</taxon>
        <taxon>Saccharomycetes</taxon>
        <taxon>Saccharomycetales</taxon>
        <taxon>Saccharomycetaceae</taxon>
        <taxon>Maudiozyma</taxon>
    </lineage>
</organism>
<dbReference type="GO" id="GO:0005634">
    <property type="term" value="C:nucleus"/>
    <property type="evidence" value="ECO:0007669"/>
    <property type="project" value="UniProtKB-SubCell"/>
</dbReference>
<protein>
    <recommendedName>
        <fullName evidence="14">C2H2-type domain-containing protein</fullName>
    </recommendedName>
</protein>
<dbReference type="FunFam" id="3.30.160.60:FF:000585">
    <property type="entry name" value="zinc finger protein 784"/>
    <property type="match status" value="1"/>
</dbReference>
<evidence type="ECO:0000256" key="1">
    <source>
        <dbReference type="ARBA" id="ARBA00003767"/>
    </source>
</evidence>
<keyword evidence="8" id="KW-0805">Transcription regulation</keyword>
<feature type="region of interest" description="Disordered" evidence="13">
    <location>
        <begin position="163"/>
        <end position="185"/>
    </location>
</feature>
<keyword evidence="7" id="KW-0862">Zinc</keyword>
<evidence type="ECO:0000256" key="12">
    <source>
        <dbReference type="PROSITE-ProRule" id="PRU00042"/>
    </source>
</evidence>
<dbReference type="Pfam" id="PF00096">
    <property type="entry name" value="zf-C2H2"/>
    <property type="match status" value="2"/>
</dbReference>
<comment type="caution">
    <text evidence="15">The sequence shown here is derived from an EMBL/GenBank/DDBJ whole genome shotgun (WGS) entry which is preliminary data.</text>
</comment>
<evidence type="ECO:0000256" key="9">
    <source>
        <dbReference type="ARBA" id="ARBA00023125"/>
    </source>
</evidence>
<evidence type="ECO:0000313" key="16">
    <source>
        <dbReference type="Proteomes" id="UP000750334"/>
    </source>
</evidence>
<dbReference type="EMBL" id="PUHR01000171">
    <property type="protein sequence ID" value="KAG0660723.1"/>
    <property type="molecule type" value="Genomic_DNA"/>
</dbReference>
<keyword evidence="10" id="KW-0804">Transcription</keyword>
<dbReference type="InterPro" id="IPR050527">
    <property type="entry name" value="Snail/Krueppel_Znf"/>
</dbReference>
<keyword evidence="11" id="KW-0539">Nucleus</keyword>
<feature type="region of interest" description="Disordered" evidence="13">
    <location>
        <begin position="583"/>
        <end position="615"/>
    </location>
</feature>
<comment type="function">
    <text evidence="1">May be involved in transcriptional regulation.</text>
</comment>
<dbReference type="InterPro" id="IPR036236">
    <property type="entry name" value="Znf_C2H2_sf"/>
</dbReference>
<dbReference type="SMART" id="SM00355">
    <property type="entry name" value="ZnF_C2H2"/>
    <property type="match status" value="2"/>
</dbReference>
<dbReference type="AlphaFoldDB" id="A0A9P7B5H6"/>
<feature type="domain" description="C2H2-type" evidence="14">
    <location>
        <begin position="622"/>
        <end position="650"/>
    </location>
</feature>
<dbReference type="Proteomes" id="UP000750334">
    <property type="component" value="Unassembled WGS sequence"/>
</dbReference>
<feature type="region of interest" description="Disordered" evidence="13">
    <location>
        <begin position="1"/>
        <end position="56"/>
    </location>
</feature>
<feature type="domain" description="C2H2-type" evidence="14">
    <location>
        <begin position="651"/>
        <end position="676"/>
    </location>
</feature>
<reference evidence="15 16" key="1">
    <citation type="submission" date="2020-11" db="EMBL/GenBank/DDBJ databases">
        <title>Kefir isolates.</title>
        <authorList>
            <person name="Marcisauskas S."/>
            <person name="Kim Y."/>
            <person name="Blasche S."/>
        </authorList>
    </citation>
    <scope>NUCLEOTIDE SEQUENCE [LARGE SCALE GENOMIC DNA]</scope>
    <source>
        <strain evidence="15 16">OG2</strain>
    </source>
</reference>
<evidence type="ECO:0000256" key="3">
    <source>
        <dbReference type="ARBA" id="ARBA00006991"/>
    </source>
</evidence>
<evidence type="ECO:0000256" key="8">
    <source>
        <dbReference type="ARBA" id="ARBA00023015"/>
    </source>
</evidence>
<comment type="subcellular location">
    <subcellularLocation>
        <location evidence="2">Nucleus</location>
    </subcellularLocation>
</comment>
<feature type="compositionally biased region" description="Low complexity" evidence="13">
    <location>
        <begin position="11"/>
        <end position="38"/>
    </location>
</feature>
<keyword evidence="9" id="KW-0238">DNA-binding</keyword>
<comment type="similarity">
    <text evidence="3">Belongs to the krueppel C2H2-type zinc-finger protein family.</text>
</comment>